<reference evidence="8" key="2">
    <citation type="submission" date="2021-11" db="EMBL/GenBank/DDBJ databases">
        <authorList>
            <consortium name="Genoscope - CEA"/>
            <person name="William W."/>
        </authorList>
    </citation>
    <scope>NUCLEOTIDE SEQUENCE</scope>
</reference>
<evidence type="ECO:0000256" key="5">
    <source>
        <dbReference type="SAM" id="SignalP"/>
    </source>
</evidence>
<feature type="signal peptide" evidence="5">
    <location>
        <begin position="1"/>
        <end position="20"/>
    </location>
</feature>
<dbReference type="Gene3D" id="3.40.50.300">
    <property type="entry name" value="P-loop containing nucleotide triphosphate hydrolases"/>
    <property type="match status" value="2"/>
</dbReference>
<dbReference type="InterPro" id="IPR027417">
    <property type="entry name" value="P-loop_NTPase"/>
</dbReference>
<keyword evidence="4" id="KW-0067">ATP-binding</keyword>
<dbReference type="EMBL" id="CAKKNE010000006">
    <property type="protein sequence ID" value="CAH0378861.1"/>
    <property type="molecule type" value="Genomic_DNA"/>
</dbReference>
<evidence type="ECO:0000256" key="1">
    <source>
        <dbReference type="ARBA" id="ARBA00022741"/>
    </source>
</evidence>
<dbReference type="NCBIfam" id="TIGR03491">
    <property type="entry name" value="TM0106 family RecB-like putative nuclease"/>
    <property type="match status" value="1"/>
</dbReference>
<dbReference type="Proteomes" id="UP000789595">
    <property type="component" value="Unassembled WGS sequence"/>
</dbReference>
<dbReference type="InterPro" id="IPR019993">
    <property type="entry name" value="RecB_nuclease_TM0106_put"/>
</dbReference>
<dbReference type="CDD" id="cd18808">
    <property type="entry name" value="SF1_C_Upf1"/>
    <property type="match status" value="1"/>
</dbReference>
<dbReference type="InterPro" id="IPR003593">
    <property type="entry name" value="AAA+_ATPase"/>
</dbReference>
<dbReference type="PANTHER" id="PTHR43788">
    <property type="entry name" value="DNA2/NAM7 HELICASE FAMILY MEMBER"/>
    <property type="match status" value="1"/>
</dbReference>
<evidence type="ECO:0000313" key="7">
    <source>
        <dbReference type="EMBL" id="CAE0704869.1"/>
    </source>
</evidence>
<dbReference type="SUPFAM" id="SSF53098">
    <property type="entry name" value="Ribonuclease H-like"/>
    <property type="match status" value="1"/>
</dbReference>
<dbReference type="Pfam" id="PF13482">
    <property type="entry name" value="RNase_H_2"/>
    <property type="match status" value="1"/>
</dbReference>
<keyword evidence="2" id="KW-0378">Hydrolase</keyword>
<dbReference type="EMBL" id="HBIW01023576">
    <property type="protein sequence ID" value="CAE0704869.1"/>
    <property type="molecule type" value="Transcribed_RNA"/>
</dbReference>
<dbReference type="Pfam" id="PF13604">
    <property type="entry name" value="AAA_30"/>
    <property type="match status" value="1"/>
</dbReference>
<evidence type="ECO:0000259" key="6">
    <source>
        <dbReference type="SMART" id="SM00382"/>
    </source>
</evidence>
<dbReference type="GO" id="GO:0016787">
    <property type="term" value="F:hydrolase activity"/>
    <property type="evidence" value="ECO:0007669"/>
    <property type="project" value="UniProtKB-KW"/>
</dbReference>
<name>A0A7S4A5Y9_9STRA</name>
<sequence length="1206" mass="132061">MRRTLRALLMLCAWLKPARALQRIQRAALRRKSALPAAQDEQALRETRWSATSVLRFSRSPFAAWLDAALTTASGADRERLEARRDPPDGFSLLLARKGDAWERQVSKELFRDKSVVDLSGGTLRATGTAETLEALHTNADIIYQAPLSTDRFVGAPDFLVREGSQWSIFDAKLSRSATPAHVAQLCCYAELLEELDVDVSPFATLVLGGGAPLEHTRRIHLPTYAAHWRRLRGRFLSFADRFDDCPEPWVVQNAPLPRGDAPKDAHGRWASLASQLLVERDDLFTACAGLTSRQARALKREGVATGQQLAELKPSRRIPGVRGDALRRLRAQALLQRSNDNGVAWWPLSPKGLRADDVRRILLNEHKPRRVCPLPEEHPLDCYFDLEGDPLLGGPRGREYLWGIAHRENGTLAFDAAWAHDAIAEREACRCFVESIEQRFEASEGRAHAYHYGAYERSALRRVAAGDAELERKLESLGARGAFVDLYSVVKRTLLVGEPRYSLKNVEKLYRGKRNNSEVNDAVGSVVGYELWLADKNPALLDELVAYNRDDCESTAELVDWIREAFPIARSEEEVEEALPQSEEDKEKDLLEEDILRSQLPVVASSWVDYHRREQRPVWRQRRDWLDAPAWDLSEDERCLGGCSKPTLVQEPVKRGTRSVFELSFSTPQITKLQGGDAVALRDDKAFTSSRASIVDVDLVRGKVQVLCNEVPNTCSIIPDDYVNPAPLPAAISRNLRGLLESSSTSVLRSFVSRERPTFVDVKTEGDLLKPFDGSAVEAIRSLQKGSVLAVQGPPGTGKTRLAAEALAALMRDGKRVAVAAPGHATIAHCLSKALDKIDCDVMCVKVGSRRRASSDDPETALAQRSNVITKPRWDAKLAKELSDTDLPVLLGATAWALARDDAVGAFDYLFVDEAGQVPAANLAAMASCASRIVLLGDQAQLPAPCRGAHDEGGASSCLEHYVGGEELSEDRGVFLGVTYRLHPLLCGAISELMYNGKLKAHPLAEQRVLSEGTGLLRACAGLAIVDVADDGSYRSSTSNQKEAAVVASVVAELLQRHLEDGSSSRPLSTDDILVVCPYNAHVRAVEAALVQRGIRRVRVGTVDRFQGREAPVVVASLCAPPSQQDDDEDSVASGGRGVAFVLDVRRLNVALSRAQCLAVLVAAPDLADGAASSLDRMRELAVLSRLRELAVDTVVADESVAGEP</sequence>
<dbReference type="OrthoDB" id="6513042at2759"/>
<keyword evidence="3" id="KW-0347">Helicase</keyword>
<dbReference type="SUPFAM" id="SSF52540">
    <property type="entry name" value="P-loop containing nucleoside triphosphate hydrolases"/>
    <property type="match status" value="1"/>
</dbReference>
<accession>A0A7S4A5Y9</accession>
<reference evidence="7" key="1">
    <citation type="submission" date="2021-01" db="EMBL/GenBank/DDBJ databases">
        <authorList>
            <person name="Corre E."/>
            <person name="Pelletier E."/>
            <person name="Niang G."/>
            <person name="Scheremetjew M."/>
            <person name="Finn R."/>
            <person name="Kale V."/>
            <person name="Holt S."/>
            <person name="Cochrane G."/>
            <person name="Meng A."/>
            <person name="Brown T."/>
            <person name="Cohen L."/>
        </authorList>
    </citation>
    <scope>NUCLEOTIDE SEQUENCE</scope>
    <source>
        <strain evidence="7">CCMP1756</strain>
    </source>
</reference>
<keyword evidence="5" id="KW-0732">Signal</keyword>
<gene>
    <name evidence="7" type="ORF">PCAL00307_LOCUS20317</name>
    <name evidence="8" type="ORF">PECAL_6P04580</name>
</gene>
<proteinExistence type="predicted"/>
<dbReference type="InterPro" id="IPR041679">
    <property type="entry name" value="DNA2/NAM7-like_C"/>
</dbReference>
<organism evidence="7">
    <name type="scientific">Pelagomonas calceolata</name>
    <dbReference type="NCBI Taxonomy" id="35677"/>
    <lineage>
        <taxon>Eukaryota</taxon>
        <taxon>Sar</taxon>
        <taxon>Stramenopiles</taxon>
        <taxon>Ochrophyta</taxon>
        <taxon>Pelagophyceae</taxon>
        <taxon>Pelagomonadales</taxon>
        <taxon>Pelagomonadaceae</taxon>
        <taxon>Pelagomonas</taxon>
    </lineage>
</organism>
<keyword evidence="1" id="KW-0547">Nucleotide-binding</keyword>
<evidence type="ECO:0000256" key="4">
    <source>
        <dbReference type="ARBA" id="ARBA00022840"/>
    </source>
</evidence>
<evidence type="ECO:0000313" key="8">
    <source>
        <dbReference type="EMBL" id="CAH0378861.1"/>
    </source>
</evidence>
<feature type="chain" id="PRO_5035594063" description="AAA+ ATPase domain-containing protein" evidence="5">
    <location>
        <begin position="21"/>
        <end position="1206"/>
    </location>
</feature>
<keyword evidence="9" id="KW-1185">Reference proteome</keyword>
<dbReference type="InterPro" id="IPR047187">
    <property type="entry name" value="SF1_C_Upf1"/>
</dbReference>
<dbReference type="PANTHER" id="PTHR43788:SF8">
    <property type="entry name" value="DNA-BINDING PROTEIN SMUBP-2"/>
    <property type="match status" value="1"/>
</dbReference>
<evidence type="ECO:0000313" key="9">
    <source>
        <dbReference type="Proteomes" id="UP000789595"/>
    </source>
</evidence>
<dbReference type="Pfam" id="PF13087">
    <property type="entry name" value="AAA_12"/>
    <property type="match status" value="1"/>
</dbReference>
<dbReference type="GO" id="GO:0043139">
    <property type="term" value="F:5'-3' DNA helicase activity"/>
    <property type="evidence" value="ECO:0007669"/>
    <property type="project" value="TreeGrafter"/>
</dbReference>
<dbReference type="SMART" id="SM00382">
    <property type="entry name" value="AAA"/>
    <property type="match status" value="1"/>
</dbReference>
<protein>
    <recommendedName>
        <fullName evidence="6">AAA+ ATPase domain-containing protein</fullName>
    </recommendedName>
</protein>
<dbReference type="InterPro" id="IPR012337">
    <property type="entry name" value="RNaseH-like_sf"/>
</dbReference>
<dbReference type="CDD" id="cd17934">
    <property type="entry name" value="DEXXQc_Upf1-like"/>
    <property type="match status" value="1"/>
</dbReference>
<feature type="domain" description="AAA+ ATPase" evidence="6">
    <location>
        <begin position="786"/>
        <end position="955"/>
    </location>
</feature>
<evidence type="ECO:0000256" key="3">
    <source>
        <dbReference type="ARBA" id="ARBA00022806"/>
    </source>
</evidence>
<dbReference type="InterPro" id="IPR038720">
    <property type="entry name" value="YprB_RNase_H-like_dom"/>
</dbReference>
<dbReference type="InterPro" id="IPR050534">
    <property type="entry name" value="Coronavir_polyprotein_1ab"/>
</dbReference>
<evidence type="ECO:0000256" key="2">
    <source>
        <dbReference type="ARBA" id="ARBA00022801"/>
    </source>
</evidence>
<dbReference type="GO" id="GO:0005524">
    <property type="term" value="F:ATP binding"/>
    <property type="evidence" value="ECO:0007669"/>
    <property type="project" value="UniProtKB-KW"/>
</dbReference>
<dbReference type="AlphaFoldDB" id="A0A7S4A5Y9"/>